<evidence type="ECO:0000313" key="14">
    <source>
        <dbReference type="Proteomes" id="UP000777784"/>
    </source>
</evidence>
<dbReference type="GO" id="GO:0008270">
    <property type="term" value="F:zinc ion binding"/>
    <property type="evidence" value="ECO:0007669"/>
    <property type="project" value="InterPro"/>
</dbReference>
<sequence>MPELRKDPVIGRWVIVSTERGRRPSDFGHVQISRKSGFCPFCEGHEDKTPPEVYADRKEGTARNAPGWRVRVVSNKFPALQIEGELKREAEGIYDKMNGVGAHEVIIESPLHDLELSRMAHARIARVIRAIRIRISDLSQDRRFRYIQVFKNHGEAAGASLEHSHCQLVATPIVPRRMVDELEGVDQHYALKERCIFCDVISQEKMFEKRIVNETSKYIAVAPFAARFPFETWILPKKHASNFEYGDPDDDWALAGMLKDVLSRLNATLNYPPYNFVVHSAPVNDWPGPFHFHWHIEIMPKLTKVAGFEWGTGFYINPTPPEEAAAFLRDAKLDDESIDPEDKKSPSDKEHPNTEG</sequence>
<dbReference type="Gene3D" id="3.30.428.10">
    <property type="entry name" value="HIT-like"/>
    <property type="match status" value="2"/>
</dbReference>
<dbReference type="Proteomes" id="UP000777784">
    <property type="component" value="Unassembled WGS sequence"/>
</dbReference>
<keyword evidence="6" id="KW-0862">Zinc</keyword>
<dbReference type="EC" id="2.7.7.12" evidence="8"/>
<evidence type="ECO:0000256" key="6">
    <source>
        <dbReference type="ARBA" id="ARBA00022833"/>
    </source>
</evidence>
<keyword evidence="4 13" id="KW-0548">Nucleotidyltransferase</keyword>
<reference evidence="13" key="1">
    <citation type="submission" date="2021-05" db="EMBL/GenBank/DDBJ databases">
        <title>Energy efficiency and biological interactions define the core microbiome of deep oligotrophic groundwater.</title>
        <authorList>
            <person name="Mehrshad M."/>
            <person name="Lopez-Fernandez M."/>
            <person name="Bell E."/>
            <person name="Bernier-Latmani R."/>
            <person name="Bertilsson S."/>
            <person name="Dopson M."/>
        </authorList>
    </citation>
    <scope>NUCLEOTIDE SEQUENCE</scope>
    <source>
        <strain evidence="13">Modern_marine.mb.64</strain>
    </source>
</reference>
<dbReference type="EMBL" id="JAHJDP010000032">
    <property type="protein sequence ID" value="MBU2690644.1"/>
    <property type="molecule type" value="Genomic_DNA"/>
</dbReference>
<gene>
    <name evidence="13" type="primary">galT</name>
    <name evidence="13" type="ORF">KJ970_06910</name>
</gene>
<dbReference type="Pfam" id="PF01087">
    <property type="entry name" value="GalP_UDP_transf"/>
    <property type="match status" value="1"/>
</dbReference>
<dbReference type="SUPFAM" id="SSF54197">
    <property type="entry name" value="HIT-like"/>
    <property type="match status" value="2"/>
</dbReference>
<comment type="caution">
    <text evidence="13">The sequence shown here is derived from an EMBL/GenBank/DDBJ whole genome shotgun (WGS) entry which is preliminary data.</text>
</comment>
<dbReference type="InterPro" id="IPR005849">
    <property type="entry name" value="GalP_Utransf_N"/>
</dbReference>
<accession>A0A948RVV7</accession>
<evidence type="ECO:0000313" key="13">
    <source>
        <dbReference type="EMBL" id="MBU2690644.1"/>
    </source>
</evidence>
<evidence type="ECO:0000256" key="8">
    <source>
        <dbReference type="NCBIfam" id="TIGR00209"/>
    </source>
</evidence>
<comment type="cofactor">
    <cofactor evidence="1">
        <name>Zn(2+)</name>
        <dbReference type="ChEBI" id="CHEBI:29105"/>
    </cofactor>
</comment>
<dbReference type="NCBIfam" id="TIGR00209">
    <property type="entry name" value="galT_1"/>
    <property type="match status" value="1"/>
</dbReference>
<organism evidence="13 14">
    <name type="scientific">Eiseniibacteriota bacterium</name>
    <dbReference type="NCBI Taxonomy" id="2212470"/>
    <lineage>
        <taxon>Bacteria</taxon>
        <taxon>Candidatus Eiseniibacteriota</taxon>
    </lineage>
</organism>
<evidence type="ECO:0000259" key="11">
    <source>
        <dbReference type="Pfam" id="PF01087"/>
    </source>
</evidence>
<dbReference type="PANTHER" id="PTHR42763">
    <property type="entry name" value="ADP-GLUCOSE PHOSPHORYLASE"/>
    <property type="match status" value="1"/>
</dbReference>
<dbReference type="Pfam" id="PF02744">
    <property type="entry name" value="GalP_UDP_tr_C"/>
    <property type="match status" value="1"/>
</dbReference>
<keyword evidence="3" id="KW-0808">Transferase</keyword>
<feature type="active site" description="Tele-UMP-histidine intermediate" evidence="9">
    <location>
        <position position="165"/>
    </location>
</feature>
<evidence type="ECO:0000256" key="9">
    <source>
        <dbReference type="PIRSR" id="PIRSR000808-1"/>
    </source>
</evidence>
<evidence type="ECO:0000256" key="10">
    <source>
        <dbReference type="SAM" id="MobiDB-lite"/>
    </source>
</evidence>
<feature type="domain" description="Galactose-1-phosphate uridyl transferase N-terminal" evidence="11">
    <location>
        <begin position="3"/>
        <end position="175"/>
    </location>
</feature>
<keyword evidence="7" id="KW-0119">Carbohydrate metabolism</keyword>
<proteinExistence type="inferred from homology"/>
<evidence type="ECO:0000256" key="7">
    <source>
        <dbReference type="ARBA" id="ARBA00023277"/>
    </source>
</evidence>
<dbReference type="InterPro" id="IPR036265">
    <property type="entry name" value="HIT-like_sf"/>
</dbReference>
<dbReference type="GO" id="GO:0006012">
    <property type="term" value="P:galactose metabolic process"/>
    <property type="evidence" value="ECO:0007669"/>
    <property type="project" value="UniProtKB-UniRule"/>
</dbReference>
<dbReference type="InterPro" id="IPR005850">
    <property type="entry name" value="GalP_Utransf_C"/>
</dbReference>
<dbReference type="GO" id="GO:0008108">
    <property type="term" value="F:UDP-glucose:hexose-1-phosphate uridylyltransferase activity"/>
    <property type="evidence" value="ECO:0007669"/>
    <property type="project" value="UniProtKB-UniRule"/>
</dbReference>
<feature type="domain" description="Galactose-1-phosphate uridyl transferase C-terminal" evidence="12">
    <location>
        <begin position="189"/>
        <end position="298"/>
    </location>
</feature>
<evidence type="ECO:0000256" key="2">
    <source>
        <dbReference type="ARBA" id="ARBA00010951"/>
    </source>
</evidence>
<evidence type="ECO:0000259" key="12">
    <source>
        <dbReference type="Pfam" id="PF02744"/>
    </source>
</evidence>
<dbReference type="InterPro" id="IPR053177">
    <property type="entry name" value="ADP-glucose_phosphorylase"/>
</dbReference>
<dbReference type="InterPro" id="IPR001937">
    <property type="entry name" value="GalP_UDPtransf1"/>
</dbReference>
<evidence type="ECO:0000256" key="3">
    <source>
        <dbReference type="ARBA" id="ARBA00022679"/>
    </source>
</evidence>
<dbReference type="AlphaFoldDB" id="A0A948RVV7"/>
<name>A0A948RVV7_UNCEI</name>
<keyword evidence="5" id="KW-0479">Metal-binding</keyword>
<protein>
    <recommendedName>
        <fullName evidence="8">Galactose-1-phosphate uridylyltransferase</fullName>
        <ecNumber evidence="8">2.7.7.12</ecNumber>
    </recommendedName>
</protein>
<evidence type="ECO:0000256" key="1">
    <source>
        <dbReference type="ARBA" id="ARBA00001947"/>
    </source>
</evidence>
<evidence type="ECO:0000256" key="4">
    <source>
        <dbReference type="ARBA" id="ARBA00022695"/>
    </source>
</evidence>
<evidence type="ECO:0000256" key="5">
    <source>
        <dbReference type="ARBA" id="ARBA00022723"/>
    </source>
</evidence>
<comment type="similarity">
    <text evidence="2">Belongs to the galactose-1-phosphate uridylyltransferase type 1 family.</text>
</comment>
<feature type="region of interest" description="Disordered" evidence="10">
    <location>
        <begin position="329"/>
        <end position="356"/>
    </location>
</feature>
<dbReference type="PANTHER" id="PTHR42763:SF1">
    <property type="entry name" value="UDP-GLUCOSE--HEXOSE-1-PHOSPHATE URIDYLYLTRANSFERASE"/>
    <property type="match status" value="1"/>
</dbReference>
<dbReference type="PIRSF" id="PIRSF000808">
    <property type="entry name" value="GalT"/>
    <property type="match status" value="1"/>
</dbReference>